<evidence type="ECO:0000256" key="3">
    <source>
        <dbReference type="ARBA" id="ARBA00022771"/>
    </source>
</evidence>
<reference evidence="6" key="1">
    <citation type="journal article" date="2018" name="Genome Biol. Evol.">
        <title>Genomics and development of Lentinus tigrinus, a white-rot wood-decaying mushroom with dimorphic fruiting bodies.</title>
        <authorList>
            <person name="Wu B."/>
            <person name="Xu Z."/>
            <person name="Knudson A."/>
            <person name="Carlson A."/>
            <person name="Chen N."/>
            <person name="Kovaka S."/>
            <person name="LaButti K."/>
            <person name="Lipzen A."/>
            <person name="Pennachio C."/>
            <person name="Riley R."/>
            <person name="Schakwitz W."/>
            <person name="Umezawa K."/>
            <person name="Ohm R.A."/>
            <person name="Grigoriev I.V."/>
            <person name="Nagy L.G."/>
            <person name="Gibbons J."/>
            <person name="Hibbett D."/>
        </authorList>
    </citation>
    <scope>NUCLEOTIDE SEQUENCE [LARGE SCALE GENOMIC DNA]</scope>
    <source>
        <strain evidence="6">ALCF2SS1-6</strain>
    </source>
</reference>
<evidence type="ECO:0000256" key="1">
    <source>
        <dbReference type="ARBA" id="ARBA00004123"/>
    </source>
</evidence>
<dbReference type="EMBL" id="ML122302">
    <property type="protein sequence ID" value="RPD54706.1"/>
    <property type="molecule type" value="Genomic_DNA"/>
</dbReference>
<dbReference type="PANTHER" id="PTHR46481">
    <property type="entry name" value="ZINC FINGER BED DOMAIN-CONTAINING PROTEIN 4"/>
    <property type="match status" value="1"/>
</dbReference>
<feature type="non-terminal residue" evidence="6">
    <location>
        <position position="1"/>
    </location>
</feature>
<name>A0A5C2RWG2_9APHY</name>
<keyword evidence="3" id="KW-0863">Zinc-finger</keyword>
<evidence type="ECO:0008006" key="8">
    <source>
        <dbReference type="Google" id="ProtNLM"/>
    </source>
</evidence>
<evidence type="ECO:0000256" key="4">
    <source>
        <dbReference type="ARBA" id="ARBA00022833"/>
    </source>
</evidence>
<dbReference type="OrthoDB" id="2740733at2759"/>
<evidence type="ECO:0000313" key="7">
    <source>
        <dbReference type="Proteomes" id="UP000313359"/>
    </source>
</evidence>
<dbReference type="GO" id="GO:0005634">
    <property type="term" value="C:nucleus"/>
    <property type="evidence" value="ECO:0007669"/>
    <property type="project" value="UniProtKB-SubCell"/>
</dbReference>
<evidence type="ECO:0000256" key="5">
    <source>
        <dbReference type="ARBA" id="ARBA00023242"/>
    </source>
</evidence>
<evidence type="ECO:0000256" key="2">
    <source>
        <dbReference type="ARBA" id="ARBA00022723"/>
    </source>
</evidence>
<gene>
    <name evidence="6" type="ORF">L227DRAFT_511229</name>
</gene>
<keyword evidence="7" id="KW-1185">Reference proteome</keyword>
<evidence type="ECO:0000313" key="6">
    <source>
        <dbReference type="EMBL" id="RPD54706.1"/>
    </source>
</evidence>
<protein>
    <recommendedName>
        <fullName evidence="8">DUF659 domain-containing protein</fullName>
    </recommendedName>
</protein>
<sequence length="193" mass="22031">SRVYEHYLKPKIVKGPNGTIMHRFICKTYPSKHVDRADYEDSTGNLKRHADLCDPDDTPEAEAITAFAHGSTYLPARLRFLLAMWCAARHRPFAVVDDPEFKTILRMLYGKVELPSRVTVSRDVQRIVEETKTSLMKRFETLTGVNASAQNLKGKVHLCVDGWTSPNVISFLGVTAHWHEDAEIRHVILDFIR</sequence>
<comment type="subcellular location">
    <subcellularLocation>
        <location evidence="1">Nucleus</location>
    </subcellularLocation>
</comment>
<organism evidence="6 7">
    <name type="scientific">Lentinus tigrinus ALCF2SS1-6</name>
    <dbReference type="NCBI Taxonomy" id="1328759"/>
    <lineage>
        <taxon>Eukaryota</taxon>
        <taxon>Fungi</taxon>
        <taxon>Dikarya</taxon>
        <taxon>Basidiomycota</taxon>
        <taxon>Agaricomycotina</taxon>
        <taxon>Agaricomycetes</taxon>
        <taxon>Polyporales</taxon>
        <taxon>Polyporaceae</taxon>
        <taxon>Lentinus</taxon>
    </lineage>
</organism>
<keyword evidence="2" id="KW-0479">Metal-binding</keyword>
<dbReference type="SUPFAM" id="SSF140996">
    <property type="entry name" value="Hermes dimerisation domain"/>
    <property type="match status" value="1"/>
</dbReference>
<keyword evidence="4" id="KW-0862">Zinc</keyword>
<proteinExistence type="predicted"/>
<dbReference type="PANTHER" id="PTHR46481:SF10">
    <property type="entry name" value="ZINC FINGER BED DOMAIN-CONTAINING PROTEIN 39"/>
    <property type="match status" value="1"/>
</dbReference>
<dbReference type="GO" id="GO:0008270">
    <property type="term" value="F:zinc ion binding"/>
    <property type="evidence" value="ECO:0007669"/>
    <property type="project" value="UniProtKB-KW"/>
</dbReference>
<dbReference type="InterPro" id="IPR052035">
    <property type="entry name" value="ZnF_BED_domain_contain"/>
</dbReference>
<dbReference type="STRING" id="1328759.A0A5C2RWG2"/>
<dbReference type="AlphaFoldDB" id="A0A5C2RWG2"/>
<keyword evidence="5" id="KW-0539">Nucleus</keyword>
<dbReference type="Proteomes" id="UP000313359">
    <property type="component" value="Unassembled WGS sequence"/>
</dbReference>
<accession>A0A5C2RWG2</accession>